<evidence type="ECO:0000256" key="2">
    <source>
        <dbReference type="ARBA" id="ARBA00022771"/>
    </source>
</evidence>
<evidence type="ECO:0000313" key="7">
    <source>
        <dbReference type="Proteomes" id="UP000603627"/>
    </source>
</evidence>
<dbReference type="GO" id="GO:0005634">
    <property type="term" value="C:nucleus"/>
    <property type="evidence" value="ECO:0007669"/>
    <property type="project" value="TreeGrafter"/>
</dbReference>
<feature type="domain" description="KIAA1045 RING finger" evidence="5">
    <location>
        <begin position="1"/>
        <end position="63"/>
    </location>
</feature>
<dbReference type="InterPro" id="IPR013083">
    <property type="entry name" value="Znf_RING/FYVE/PHD"/>
</dbReference>
<accession>A0A852AMI7</accession>
<dbReference type="SUPFAM" id="SSF57903">
    <property type="entry name" value="FYVE/PHD zinc finger"/>
    <property type="match status" value="1"/>
</dbReference>
<reference evidence="6" key="1">
    <citation type="submission" date="2019-09" db="EMBL/GenBank/DDBJ databases">
        <title>Bird 10,000 Genomes (B10K) Project - Family phase.</title>
        <authorList>
            <person name="Zhang G."/>
        </authorList>
    </citation>
    <scope>NUCLEOTIDE SEQUENCE</scope>
    <source>
        <strain evidence="6">B10K-DU-015-28</strain>
        <tissue evidence="6">Muscle</tissue>
    </source>
</reference>
<dbReference type="GO" id="GO:0005737">
    <property type="term" value="C:cytoplasm"/>
    <property type="evidence" value="ECO:0007669"/>
    <property type="project" value="TreeGrafter"/>
</dbReference>
<dbReference type="GO" id="GO:0008270">
    <property type="term" value="F:zinc ion binding"/>
    <property type="evidence" value="ECO:0007669"/>
    <property type="project" value="UniProtKB-KW"/>
</dbReference>
<keyword evidence="2" id="KW-0863">Zinc-finger</keyword>
<organism evidence="6 7">
    <name type="scientific">Calcarius ornatus</name>
    <name type="common">Chestnut-collared longspur</name>
    <dbReference type="NCBI Taxonomy" id="198940"/>
    <lineage>
        <taxon>Eukaryota</taxon>
        <taxon>Metazoa</taxon>
        <taxon>Chordata</taxon>
        <taxon>Craniata</taxon>
        <taxon>Vertebrata</taxon>
        <taxon>Euteleostomi</taxon>
        <taxon>Archelosauria</taxon>
        <taxon>Archosauria</taxon>
        <taxon>Dinosauria</taxon>
        <taxon>Saurischia</taxon>
        <taxon>Theropoda</taxon>
        <taxon>Coelurosauria</taxon>
        <taxon>Aves</taxon>
        <taxon>Neognathae</taxon>
        <taxon>Neoaves</taxon>
        <taxon>Telluraves</taxon>
        <taxon>Australaves</taxon>
        <taxon>Passeriformes</taxon>
        <taxon>Passeroidea</taxon>
        <taxon>Fringillidae</taxon>
        <taxon>Emberizinae</taxon>
        <taxon>Emberizini</taxon>
        <taxon>Calcarius</taxon>
    </lineage>
</organism>
<dbReference type="AlphaFoldDB" id="A0A852AMI7"/>
<proteinExistence type="predicted"/>
<dbReference type="EMBL" id="WBNL01001194">
    <property type="protein sequence ID" value="NXE69681.1"/>
    <property type="molecule type" value="Genomic_DNA"/>
</dbReference>
<comment type="caution">
    <text evidence="6">The sequence shown here is derived from an EMBL/GenBank/DDBJ whole genome shotgun (WGS) entry which is preliminary data.</text>
</comment>
<dbReference type="InterPro" id="IPR011011">
    <property type="entry name" value="Znf_FYVE_PHD"/>
</dbReference>
<feature type="non-terminal residue" evidence="6">
    <location>
        <position position="1"/>
    </location>
</feature>
<evidence type="ECO:0000313" key="6">
    <source>
        <dbReference type="EMBL" id="NXE69681.1"/>
    </source>
</evidence>
<dbReference type="InterPro" id="IPR031946">
    <property type="entry name" value="KIAA1045_Zf_RING"/>
</dbReference>
<dbReference type="Pfam" id="PF16744">
    <property type="entry name" value="zf-RING_15"/>
    <property type="match status" value="1"/>
</dbReference>
<gene>
    <name evidence="6" type="primary">Phf24_0</name>
    <name evidence="6" type="ORF">CALORN_R11381</name>
</gene>
<dbReference type="PROSITE" id="PS01359">
    <property type="entry name" value="ZF_PHD_1"/>
    <property type="match status" value="1"/>
</dbReference>
<dbReference type="GO" id="GO:0003714">
    <property type="term" value="F:transcription corepressor activity"/>
    <property type="evidence" value="ECO:0007669"/>
    <property type="project" value="TreeGrafter"/>
</dbReference>
<evidence type="ECO:0000256" key="4">
    <source>
        <dbReference type="SAM" id="MobiDB-lite"/>
    </source>
</evidence>
<dbReference type="Gene3D" id="3.30.40.10">
    <property type="entry name" value="Zinc/RING finger domain, C3HC4 (zinc finger)"/>
    <property type="match status" value="1"/>
</dbReference>
<evidence type="ECO:0000256" key="3">
    <source>
        <dbReference type="ARBA" id="ARBA00022833"/>
    </source>
</evidence>
<name>A0A852AMI7_CALOR</name>
<evidence type="ECO:0000256" key="1">
    <source>
        <dbReference type="ARBA" id="ARBA00022723"/>
    </source>
</evidence>
<keyword evidence="1" id="KW-0479">Metal-binding</keyword>
<feature type="non-terminal residue" evidence="6">
    <location>
        <position position="243"/>
    </location>
</feature>
<dbReference type="PANTHER" id="PTHR46453">
    <property type="entry name" value="PROTEIN KINASE C-BINDING PROTEIN 1"/>
    <property type="match status" value="1"/>
</dbReference>
<dbReference type="Proteomes" id="UP000603627">
    <property type="component" value="Unassembled WGS sequence"/>
</dbReference>
<protein>
    <submittedName>
        <fullName evidence="6">PHF24 protein</fullName>
    </submittedName>
</protein>
<sequence>QILNDEMCEICEVWTAESLFPCRICHRVYHDGCLRRMGYLQKDSAVEVTETAHTETGWSCYYCVSACTGGHQAAAGWWVLPRELCPTWTQSGFHLTACSGAMGDVLLSSSHPPWPDGVTRCRGQWSFATSPPLQPPPQNLAFLALDQDNDGFIGEAECRQARHSWFRKHQKEMLSCNVSISHVGPISEGSPASSRNGKSPEKILPATKQEETSIDWPGFLRENVAYILAARPNSAALHLQPLA</sequence>
<dbReference type="PANTHER" id="PTHR46453:SF4">
    <property type="entry name" value="PHD FINGER PROTEIN 24"/>
    <property type="match status" value="1"/>
</dbReference>
<feature type="region of interest" description="Disordered" evidence="4">
    <location>
        <begin position="185"/>
        <end position="209"/>
    </location>
</feature>
<keyword evidence="3" id="KW-0862">Zinc</keyword>
<evidence type="ECO:0000259" key="5">
    <source>
        <dbReference type="Pfam" id="PF16744"/>
    </source>
</evidence>
<keyword evidence="7" id="KW-1185">Reference proteome</keyword>
<dbReference type="InterPro" id="IPR019786">
    <property type="entry name" value="Zinc_finger_PHD-type_CS"/>
</dbReference>